<evidence type="ECO:0000256" key="1">
    <source>
        <dbReference type="SAM" id="SignalP"/>
    </source>
</evidence>
<accession>A0AAJ0B8P9</accession>
<organism evidence="2 3">
    <name type="scientific">Echria macrotheca</name>
    <dbReference type="NCBI Taxonomy" id="438768"/>
    <lineage>
        <taxon>Eukaryota</taxon>
        <taxon>Fungi</taxon>
        <taxon>Dikarya</taxon>
        <taxon>Ascomycota</taxon>
        <taxon>Pezizomycotina</taxon>
        <taxon>Sordariomycetes</taxon>
        <taxon>Sordariomycetidae</taxon>
        <taxon>Sordariales</taxon>
        <taxon>Schizotheciaceae</taxon>
        <taxon>Echria</taxon>
    </lineage>
</organism>
<dbReference type="AlphaFoldDB" id="A0AAJ0B8P9"/>
<evidence type="ECO:0000313" key="2">
    <source>
        <dbReference type="EMBL" id="KAK1753755.1"/>
    </source>
</evidence>
<dbReference type="Proteomes" id="UP001239445">
    <property type="component" value="Unassembled WGS sequence"/>
</dbReference>
<comment type="caution">
    <text evidence="2">The sequence shown here is derived from an EMBL/GenBank/DDBJ whole genome shotgun (WGS) entry which is preliminary data.</text>
</comment>
<protein>
    <submittedName>
        <fullName evidence="2">Uncharacterized protein</fullName>
    </submittedName>
</protein>
<evidence type="ECO:0000313" key="3">
    <source>
        <dbReference type="Proteomes" id="UP001239445"/>
    </source>
</evidence>
<sequence>MHTLSFAVLALATAHQALSTPLTLIPPRSASQVSTSKAYRLIVNVTRPALDFTPPSHGLEIGRLRDDPSSPTSFRAVSLPAGSGTVFFQTPNPEFPPGTTNAEYFMYTQAVSDDRKHLQPLQLWDSVGNTGPFETQVRMDLGQNATEGMVIIPEEEGQSVPRAWPTTQGLFVDYILCNTTTVEGKLTLDVLAWTSWGPDYSLHVPAGCLHVELIPQCVSDEEAVGDGEALGDEVKAAWAEAQTIRCYEDVRGIDWRDVKWP</sequence>
<keyword evidence="1" id="KW-0732">Signal</keyword>
<feature type="chain" id="PRO_5042584167" evidence="1">
    <location>
        <begin position="20"/>
        <end position="261"/>
    </location>
</feature>
<gene>
    <name evidence="2" type="ORF">QBC47DRAFT_387065</name>
</gene>
<keyword evidence="3" id="KW-1185">Reference proteome</keyword>
<dbReference type="EMBL" id="MU839837">
    <property type="protein sequence ID" value="KAK1753755.1"/>
    <property type="molecule type" value="Genomic_DNA"/>
</dbReference>
<name>A0AAJ0B8P9_9PEZI</name>
<feature type="signal peptide" evidence="1">
    <location>
        <begin position="1"/>
        <end position="19"/>
    </location>
</feature>
<proteinExistence type="predicted"/>
<reference evidence="2" key="1">
    <citation type="submission" date="2023-06" db="EMBL/GenBank/DDBJ databases">
        <title>Genome-scale phylogeny and comparative genomics of the fungal order Sordariales.</title>
        <authorList>
            <consortium name="Lawrence Berkeley National Laboratory"/>
            <person name="Hensen N."/>
            <person name="Bonometti L."/>
            <person name="Westerberg I."/>
            <person name="Brannstrom I.O."/>
            <person name="Guillou S."/>
            <person name="Cros-Aarteil S."/>
            <person name="Calhoun S."/>
            <person name="Haridas S."/>
            <person name="Kuo A."/>
            <person name="Mondo S."/>
            <person name="Pangilinan J."/>
            <person name="Riley R."/>
            <person name="Labutti K."/>
            <person name="Andreopoulos B."/>
            <person name="Lipzen A."/>
            <person name="Chen C."/>
            <person name="Yanf M."/>
            <person name="Daum C."/>
            <person name="Ng V."/>
            <person name="Clum A."/>
            <person name="Steindorff A."/>
            <person name="Ohm R."/>
            <person name="Martin F."/>
            <person name="Silar P."/>
            <person name="Natvig D."/>
            <person name="Lalanne C."/>
            <person name="Gautier V."/>
            <person name="Ament-Velasquez S.L."/>
            <person name="Kruys A."/>
            <person name="Hutchinson M.I."/>
            <person name="Powell A.J."/>
            <person name="Barry K."/>
            <person name="Miller A.N."/>
            <person name="Grigoriev I.V."/>
            <person name="Debuchy R."/>
            <person name="Gladieux P."/>
            <person name="Thoren M.H."/>
            <person name="Johannesson H."/>
        </authorList>
    </citation>
    <scope>NUCLEOTIDE SEQUENCE</scope>
    <source>
        <strain evidence="2">PSN4</strain>
    </source>
</reference>